<feature type="region of interest" description="Disordered" evidence="1">
    <location>
        <begin position="1"/>
        <end position="20"/>
    </location>
</feature>
<evidence type="ECO:0000256" key="1">
    <source>
        <dbReference type="SAM" id="MobiDB-lite"/>
    </source>
</evidence>
<protein>
    <submittedName>
        <fullName evidence="2">Uncharacterized protein</fullName>
    </submittedName>
</protein>
<accession>A0A2J6QDA5</accession>
<feature type="compositionally biased region" description="Polar residues" evidence="1">
    <location>
        <begin position="10"/>
        <end position="20"/>
    </location>
</feature>
<dbReference type="AlphaFoldDB" id="A0A2J6QDA5"/>
<keyword evidence="3" id="KW-1185">Reference proteome</keyword>
<name>A0A2J6QDA5_9HELO</name>
<organism evidence="2 3">
    <name type="scientific">Hyaloscypha hepaticicola</name>
    <dbReference type="NCBI Taxonomy" id="2082293"/>
    <lineage>
        <taxon>Eukaryota</taxon>
        <taxon>Fungi</taxon>
        <taxon>Dikarya</taxon>
        <taxon>Ascomycota</taxon>
        <taxon>Pezizomycotina</taxon>
        <taxon>Leotiomycetes</taxon>
        <taxon>Helotiales</taxon>
        <taxon>Hyaloscyphaceae</taxon>
        <taxon>Hyaloscypha</taxon>
    </lineage>
</organism>
<proteinExistence type="predicted"/>
<sequence>MGIDPRLRDTTSTGSYTPQSHQILLAPHTVQSPAVHRSSSNIKHPTFPLPDRPIEFRLLQKSIETLPLANHQEYPPACFVEPKLVQVLKHHEDDRYTLVDEFGGRDSPWWHSHNLFVFRDETVLDMMASFLDGLAMIQGFL</sequence>
<evidence type="ECO:0000313" key="2">
    <source>
        <dbReference type="EMBL" id="PMD24249.1"/>
    </source>
</evidence>
<reference evidence="2 3" key="1">
    <citation type="submission" date="2016-05" db="EMBL/GenBank/DDBJ databases">
        <title>A degradative enzymes factory behind the ericoid mycorrhizal symbiosis.</title>
        <authorList>
            <consortium name="DOE Joint Genome Institute"/>
            <person name="Martino E."/>
            <person name="Morin E."/>
            <person name="Grelet G."/>
            <person name="Kuo A."/>
            <person name="Kohler A."/>
            <person name="Daghino S."/>
            <person name="Barry K."/>
            <person name="Choi C."/>
            <person name="Cichocki N."/>
            <person name="Clum A."/>
            <person name="Copeland A."/>
            <person name="Hainaut M."/>
            <person name="Haridas S."/>
            <person name="Labutti K."/>
            <person name="Lindquist E."/>
            <person name="Lipzen A."/>
            <person name="Khouja H.-R."/>
            <person name="Murat C."/>
            <person name="Ohm R."/>
            <person name="Olson A."/>
            <person name="Spatafora J."/>
            <person name="Veneault-Fourrey C."/>
            <person name="Henrissat B."/>
            <person name="Grigoriev I."/>
            <person name="Martin F."/>
            <person name="Perotto S."/>
        </authorList>
    </citation>
    <scope>NUCLEOTIDE SEQUENCE [LARGE SCALE GENOMIC DNA]</scope>
    <source>
        <strain evidence="2 3">UAMH 7357</strain>
    </source>
</reference>
<dbReference type="EMBL" id="KZ613473">
    <property type="protein sequence ID" value="PMD24249.1"/>
    <property type="molecule type" value="Genomic_DNA"/>
</dbReference>
<evidence type="ECO:0000313" key="3">
    <source>
        <dbReference type="Proteomes" id="UP000235672"/>
    </source>
</evidence>
<dbReference type="Proteomes" id="UP000235672">
    <property type="component" value="Unassembled WGS sequence"/>
</dbReference>
<gene>
    <name evidence="2" type="ORF">NA56DRAFT_700725</name>
</gene>